<gene>
    <name evidence="5" type="primary">apaH</name>
    <name evidence="7" type="ORF">HNQ70_003512</name>
</gene>
<dbReference type="InterPro" id="IPR029052">
    <property type="entry name" value="Metallo-depent_PP-like"/>
</dbReference>
<evidence type="ECO:0000313" key="7">
    <source>
        <dbReference type="EMBL" id="MBB5273482.1"/>
    </source>
</evidence>
<name>A0A7W8HK05_9BURK</name>
<dbReference type="AlphaFoldDB" id="A0A7W8HK05"/>
<dbReference type="NCBIfam" id="NF001204">
    <property type="entry name" value="PRK00166.1"/>
    <property type="match status" value="1"/>
</dbReference>
<evidence type="ECO:0000256" key="2">
    <source>
        <dbReference type="ARBA" id="ARBA00005419"/>
    </source>
</evidence>
<comment type="caution">
    <text evidence="7">The sequence shown here is derived from an EMBL/GenBank/DDBJ whole genome shotgun (WGS) entry which is preliminary data.</text>
</comment>
<dbReference type="PIRSF" id="PIRSF000903">
    <property type="entry name" value="B5n-ttraPtase_sm"/>
    <property type="match status" value="1"/>
</dbReference>
<reference evidence="7 8" key="1">
    <citation type="submission" date="2020-08" db="EMBL/GenBank/DDBJ databases">
        <title>Genomic Encyclopedia of Type Strains, Phase IV (KMG-IV): sequencing the most valuable type-strain genomes for metagenomic binning, comparative biology and taxonomic classification.</title>
        <authorList>
            <person name="Goeker M."/>
        </authorList>
    </citation>
    <scope>NUCLEOTIDE SEQUENCE [LARGE SCALE GENOMIC DNA]</scope>
    <source>
        <strain evidence="7 8">DSM 29781</strain>
    </source>
</reference>
<dbReference type="HAMAP" id="MF_00199">
    <property type="entry name" value="ApaH"/>
    <property type="match status" value="1"/>
</dbReference>
<proteinExistence type="inferred from homology"/>
<keyword evidence="8" id="KW-1185">Reference proteome</keyword>
<evidence type="ECO:0000256" key="3">
    <source>
        <dbReference type="ARBA" id="ARBA00022801"/>
    </source>
</evidence>
<dbReference type="EC" id="3.6.1.41" evidence="5"/>
<dbReference type="SUPFAM" id="SSF56300">
    <property type="entry name" value="Metallo-dependent phosphatases"/>
    <property type="match status" value="1"/>
</dbReference>
<dbReference type="CDD" id="cd07422">
    <property type="entry name" value="MPP_ApaH"/>
    <property type="match status" value="1"/>
</dbReference>
<dbReference type="InterPro" id="IPR004617">
    <property type="entry name" value="ApaH"/>
</dbReference>
<evidence type="ECO:0000313" key="8">
    <source>
        <dbReference type="Proteomes" id="UP000532440"/>
    </source>
</evidence>
<dbReference type="PANTHER" id="PTHR40942">
    <property type="match status" value="1"/>
</dbReference>
<dbReference type="EMBL" id="JACHGB010000007">
    <property type="protein sequence ID" value="MBB5273482.1"/>
    <property type="molecule type" value="Genomic_DNA"/>
</dbReference>
<evidence type="ECO:0000259" key="6">
    <source>
        <dbReference type="Pfam" id="PF00149"/>
    </source>
</evidence>
<comment type="similarity">
    <text evidence="2 5">Belongs to the Ap4A hydrolase family.</text>
</comment>
<dbReference type="Proteomes" id="UP000532440">
    <property type="component" value="Unassembled WGS sequence"/>
</dbReference>
<dbReference type="NCBIfam" id="TIGR00668">
    <property type="entry name" value="apaH"/>
    <property type="match status" value="1"/>
</dbReference>
<dbReference type="InterPro" id="IPR004843">
    <property type="entry name" value="Calcineurin-like_PHP"/>
</dbReference>
<evidence type="ECO:0000256" key="4">
    <source>
        <dbReference type="ARBA" id="ARBA00049417"/>
    </source>
</evidence>
<dbReference type="PANTHER" id="PTHR40942:SF4">
    <property type="entry name" value="CYTOCHROME C5"/>
    <property type="match status" value="1"/>
</dbReference>
<dbReference type="GO" id="GO:0008803">
    <property type="term" value="F:bis(5'-nucleosyl)-tetraphosphatase (symmetrical) activity"/>
    <property type="evidence" value="ECO:0007669"/>
    <property type="project" value="UniProtKB-UniRule"/>
</dbReference>
<dbReference type="Gene3D" id="3.60.21.10">
    <property type="match status" value="1"/>
</dbReference>
<dbReference type="Pfam" id="PF00149">
    <property type="entry name" value="Metallophos"/>
    <property type="match status" value="1"/>
</dbReference>
<accession>A0A7W8HK05</accession>
<comment type="catalytic activity">
    <reaction evidence="4 5">
        <text>P(1),P(4)-bis(5'-adenosyl) tetraphosphate + H2O = 2 ADP + 2 H(+)</text>
        <dbReference type="Rhea" id="RHEA:24252"/>
        <dbReference type="ChEBI" id="CHEBI:15377"/>
        <dbReference type="ChEBI" id="CHEBI:15378"/>
        <dbReference type="ChEBI" id="CHEBI:58141"/>
        <dbReference type="ChEBI" id="CHEBI:456216"/>
        <dbReference type="EC" id="3.6.1.41"/>
    </reaction>
</comment>
<comment type="function">
    <text evidence="1 5">Hydrolyzes diadenosine 5',5'''-P1,P4-tetraphosphate to yield ADP.</text>
</comment>
<keyword evidence="3 5" id="KW-0378">Hydrolase</keyword>
<sequence length="304" mass="32731">MSSRSGPEGDGTAATAAATAGHGWIDGKAPVAIGDVQGCFDCLETLVARVDAAAGRPARLWLTGDLVNRGPKSLETLRWAMANEARLVTVLGNHDLHLLAVAAGIRPPHRSDTLQEILDAPDAEALIDWLRRRPLAHLENGHLMVHAGVLPQWSGERTLELAAEVQQVLAGPRWTGFLRKMYGNEPARWDDGLRGADRLRVIVNALTRLRFCTPDGTMDFHTKEGAGGAPPSHLPWFDVPGRASAGLTLVFGHWSTLGLVLRPDLVALDTGCVWGGALTGVRLDDREVFSLACPQAQKPGQRTR</sequence>
<evidence type="ECO:0000256" key="5">
    <source>
        <dbReference type="HAMAP-Rule" id="MF_00199"/>
    </source>
</evidence>
<feature type="domain" description="Calcineurin-like phosphoesterase" evidence="6">
    <location>
        <begin position="32"/>
        <end position="166"/>
    </location>
</feature>
<organism evidence="7 8">
    <name type="scientific">Quisquiliibacterium transsilvanicum</name>
    <dbReference type="NCBI Taxonomy" id="1549638"/>
    <lineage>
        <taxon>Bacteria</taxon>
        <taxon>Pseudomonadati</taxon>
        <taxon>Pseudomonadota</taxon>
        <taxon>Betaproteobacteria</taxon>
        <taxon>Burkholderiales</taxon>
        <taxon>Burkholderiaceae</taxon>
        <taxon>Quisquiliibacterium</taxon>
    </lineage>
</organism>
<evidence type="ECO:0000256" key="1">
    <source>
        <dbReference type="ARBA" id="ARBA00003413"/>
    </source>
</evidence>
<protein>
    <recommendedName>
        <fullName evidence="5">Bis(5'-nucleosyl)-tetraphosphatase, symmetrical</fullName>
        <ecNumber evidence="5">3.6.1.41</ecNumber>
    </recommendedName>
    <alternativeName>
        <fullName evidence="5">Ap4A hydrolase</fullName>
    </alternativeName>
    <alternativeName>
        <fullName evidence="5">Diadenosine 5',5'''-P1,P4-tetraphosphate pyrophosphohydrolase</fullName>
    </alternativeName>
    <alternativeName>
        <fullName evidence="5">Diadenosine tetraphosphatase</fullName>
    </alternativeName>
</protein>